<dbReference type="RefSeq" id="WP_168108429.1">
    <property type="nucleotide sequence ID" value="NZ_VTOX01000005.1"/>
</dbReference>
<gene>
    <name evidence="2" type="ORF">RAMLITH_15890</name>
</gene>
<evidence type="ECO:0000313" key="2">
    <source>
        <dbReference type="EMBL" id="NKE67307.1"/>
    </source>
</evidence>
<protein>
    <submittedName>
        <fullName evidence="2">Uncharacterized protein</fullName>
    </submittedName>
</protein>
<organism evidence="2 3">
    <name type="scientific">Ramlibacter lithotrophicus</name>
    <dbReference type="NCBI Taxonomy" id="2606681"/>
    <lineage>
        <taxon>Bacteria</taxon>
        <taxon>Pseudomonadati</taxon>
        <taxon>Pseudomonadota</taxon>
        <taxon>Betaproteobacteria</taxon>
        <taxon>Burkholderiales</taxon>
        <taxon>Comamonadaceae</taxon>
        <taxon>Ramlibacter</taxon>
    </lineage>
</organism>
<evidence type="ECO:0000313" key="3">
    <source>
        <dbReference type="Proteomes" id="UP000521868"/>
    </source>
</evidence>
<proteinExistence type="predicted"/>
<dbReference type="AlphaFoldDB" id="A0A7X6DHL5"/>
<evidence type="ECO:0000256" key="1">
    <source>
        <dbReference type="SAM" id="MobiDB-lite"/>
    </source>
</evidence>
<name>A0A7X6DHL5_9BURK</name>
<feature type="region of interest" description="Disordered" evidence="1">
    <location>
        <begin position="299"/>
        <end position="318"/>
    </location>
</feature>
<dbReference type="Proteomes" id="UP000521868">
    <property type="component" value="Unassembled WGS sequence"/>
</dbReference>
<reference evidence="2 3" key="1">
    <citation type="journal article" date="2020" name="Nature">
        <title>Bacterial chemolithoautotrophy via manganese oxidation.</title>
        <authorList>
            <person name="Yu H."/>
            <person name="Leadbetter J.R."/>
        </authorList>
    </citation>
    <scope>NUCLEOTIDE SEQUENCE [LARGE SCALE GENOMIC DNA]</scope>
    <source>
        <strain evidence="2 3">RBP-1</strain>
    </source>
</reference>
<feature type="compositionally biased region" description="Basic and acidic residues" evidence="1">
    <location>
        <begin position="306"/>
        <end position="318"/>
    </location>
</feature>
<dbReference type="EMBL" id="VTOX01000005">
    <property type="protein sequence ID" value="NKE67307.1"/>
    <property type="molecule type" value="Genomic_DNA"/>
</dbReference>
<comment type="caution">
    <text evidence="2">The sequence shown here is derived from an EMBL/GenBank/DDBJ whole genome shotgun (WGS) entry which is preliminary data.</text>
</comment>
<keyword evidence="3" id="KW-1185">Reference proteome</keyword>
<accession>A0A7X6DHL5</accession>
<sequence>MDAAVLVPLDAAPADADAAPAASQVPGELSQAPSGEAQALASALAEAQDWTPEILTLALASLGDIDLPAPAAPPRHAGTLAVLPTLYWVWGLDQAGLLQAAETVAGLWASGAIQVPLPDRGQALQDYWRARRQRLTAPERAHLLGLVFDPRDFEPALRRLCTALVALADNAGQRDVREEVGLQVAAAALLDLGAARLEGAPAAAAADLLAQTRAAVALLSPRALQTAFAVRDFYALIELSERAGGRQGQRARRLAERAQAGAAVLRWLATAAAQGFAIDPQAAQLQTLMAHAQRWLSNTEPGAAEPGHDHDRLGVAAA</sequence>